<dbReference type="EMBL" id="QWKZ01000034">
    <property type="protein sequence ID" value="RIH86262.1"/>
    <property type="molecule type" value="Genomic_DNA"/>
</dbReference>
<comment type="caution">
    <text evidence="2">The sequence shown here is derived from an EMBL/GenBank/DDBJ whole genome shotgun (WGS) entry which is preliminary data.</text>
</comment>
<dbReference type="OrthoDB" id="9800774at2"/>
<dbReference type="RefSeq" id="WP_119359967.1">
    <property type="nucleotide sequence ID" value="NZ_QWKZ01000034.1"/>
</dbReference>
<organism evidence="2 3">
    <name type="scientific">Meiothermus luteus</name>
    <dbReference type="NCBI Taxonomy" id="2026184"/>
    <lineage>
        <taxon>Bacteria</taxon>
        <taxon>Thermotogati</taxon>
        <taxon>Deinococcota</taxon>
        <taxon>Deinococci</taxon>
        <taxon>Thermales</taxon>
        <taxon>Thermaceae</taxon>
        <taxon>Meiothermus</taxon>
    </lineage>
</organism>
<evidence type="ECO:0000313" key="3">
    <source>
        <dbReference type="Proteomes" id="UP000265800"/>
    </source>
</evidence>
<proteinExistence type="predicted"/>
<sequence length="259" mass="29407">MPTRIGQGREAEVLTWADGYVIKLFWPEYGQADALHEAHLAQQAWLLGAPVPRVVDVLRYEGRWGIVMEWVKGMPMSEFIRDNPSLLPKAAQMLADLHLRLHARPAGQMPSQRLHLARRIEASRLPRPLQQALLERLAQLPDGSALCHGDLHPENVLIGEEGAYAVDWPLAARGNPLADLARTALLLLHSELPLDWPGRQAFLSSRRVFFQAYMERYRADRQELQAWMPIVAAARLRDHIPEEEARLIRLIEQGLQATD</sequence>
<accession>A0A399EUH5</accession>
<dbReference type="SUPFAM" id="SSF56112">
    <property type="entry name" value="Protein kinase-like (PK-like)"/>
    <property type="match status" value="1"/>
</dbReference>
<name>A0A399EUH5_9DEIN</name>
<keyword evidence="3" id="KW-1185">Reference proteome</keyword>
<protein>
    <recommendedName>
        <fullName evidence="1">Aminoglycoside phosphotransferase domain-containing protein</fullName>
    </recommendedName>
</protein>
<reference evidence="2 3" key="1">
    <citation type="submission" date="2018-08" db="EMBL/GenBank/DDBJ databases">
        <title>Meiothermus luteus KCTC 52599 genome sequencing project.</title>
        <authorList>
            <person name="Da Costa M.S."/>
            <person name="Albuquerque L."/>
            <person name="Raposo P."/>
            <person name="Froufe H.J.C."/>
            <person name="Barroso C.S."/>
            <person name="Egas C."/>
        </authorList>
    </citation>
    <scope>NUCLEOTIDE SEQUENCE [LARGE SCALE GENOMIC DNA]</scope>
    <source>
        <strain evidence="2 3">KCTC 52599</strain>
    </source>
</reference>
<gene>
    <name evidence="2" type="ORF">Mlute_01318</name>
</gene>
<dbReference type="AlphaFoldDB" id="A0A399EUH5"/>
<dbReference type="Pfam" id="PF01636">
    <property type="entry name" value="APH"/>
    <property type="match status" value="1"/>
</dbReference>
<dbReference type="InterPro" id="IPR002575">
    <property type="entry name" value="Aminoglycoside_PTrfase"/>
</dbReference>
<dbReference type="InterPro" id="IPR011009">
    <property type="entry name" value="Kinase-like_dom_sf"/>
</dbReference>
<feature type="domain" description="Aminoglycoside phosphotransferase" evidence="1">
    <location>
        <begin position="7"/>
        <end position="193"/>
    </location>
</feature>
<dbReference type="Gene3D" id="3.90.1200.10">
    <property type="match status" value="1"/>
</dbReference>
<dbReference type="Proteomes" id="UP000265800">
    <property type="component" value="Unassembled WGS sequence"/>
</dbReference>
<evidence type="ECO:0000313" key="2">
    <source>
        <dbReference type="EMBL" id="RIH86262.1"/>
    </source>
</evidence>
<evidence type="ECO:0000259" key="1">
    <source>
        <dbReference type="Pfam" id="PF01636"/>
    </source>
</evidence>